<dbReference type="OrthoDB" id="333431at2759"/>
<sequence length="215" mass="23201">MGNVCNFCRNGRRAEQGKELQTSEPGAGAAYPSCGSNASPARRPSRRRSKGSIKGIGKGLSFRPSGTASGFSNGTPGGGEESDGSKRTSSPSLRSSRTLAPEEEDQLRSFYERNLVEQERHVSYILNEEAKLRRGKPYSRVPTLQAGEGPETLVPVDPEEVNEAMARFDVFSPDERQSRVDEILEKYVEAQVEGCEMQSARSSGGLASPGSSMHG</sequence>
<dbReference type="Proteomes" id="UP000028840">
    <property type="component" value="Unassembled WGS sequence"/>
</dbReference>
<organism evidence="2 3">
    <name type="scientific">Toxoplasma gondii VAND</name>
    <dbReference type="NCBI Taxonomy" id="933077"/>
    <lineage>
        <taxon>Eukaryota</taxon>
        <taxon>Sar</taxon>
        <taxon>Alveolata</taxon>
        <taxon>Apicomplexa</taxon>
        <taxon>Conoidasida</taxon>
        <taxon>Coccidia</taxon>
        <taxon>Eucoccidiorida</taxon>
        <taxon>Eimeriorina</taxon>
        <taxon>Sarcocystidae</taxon>
        <taxon>Toxoplasma</taxon>
    </lineage>
</organism>
<reference evidence="2 3" key="1">
    <citation type="submission" date="2014-08" db="EMBL/GenBank/DDBJ databases">
        <authorList>
            <person name="Sibley D."/>
            <person name="Venepally P."/>
            <person name="Karamycheva S."/>
            <person name="Hadjithomas M."/>
            <person name="Khan A."/>
            <person name="Brunk B."/>
            <person name="Roos D."/>
            <person name="Caler E."/>
            <person name="Lorenzi H."/>
        </authorList>
    </citation>
    <scope>NUCLEOTIDE SEQUENCE [LARGE SCALE GENOMIC DNA]</scope>
    <source>
        <strain evidence="2 3">VAND</strain>
    </source>
</reference>
<reference evidence="2 3" key="2">
    <citation type="journal article" date="2015" name="Eukaryot. Cell">
        <title>Genetic mapping reveals that sinefungin resistance in Toxoplasma gondii is controlled by a putative amino acid transporter locus that can be used as a negative selectable marker.</title>
        <authorList>
            <person name="Behnke M.S."/>
            <person name="Khan A."/>
            <person name="Sibley L.D."/>
        </authorList>
    </citation>
    <scope>NUCLEOTIDE SEQUENCE [LARGE SCALE GENOMIC DNA]</scope>
    <source>
        <strain evidence="2 3">VAND</strain>
    </source>
</reference>
<comment type="caution">
    <text evidence="2">The sequence shown here is derived from an EMBL/GenBank/DDBJ whole genome shotgun (WGS) entry which is preliminary data.</text>
</comment>
<feature type="region of interest" description="Disordered" evidence="1">
    <location>
        <begin position="1"/>
        <end position="106"/>
    </location>
</feature>
<evidence type="ECO:0000313" key="2">
    <source>
        <dbReference type="EMBL" id="KFH09010.1"/>
    </source>
</evidence>
<name>A0A086Q8S8_TOXGO</name>
<dbReference type="EMBL" id="AEYJ02000580">
    <property type="protein sequence ID" value="KFH09010.1"/>
    <property type="molecule type" value="Genomic_DNA"/>
</dbReference>
<evidence type="ECO:0000313" key="3">
    <source>
        <dbReference type="Proteomes" id="UP000028840"/>
    </source>
</evidence>
<gene>
    <name evidence="2" type="ORF">TGVAND_289615</name>
</gene>
<dbReference type="AlphaFoldDB" id="A0A086Q8S8"/>
<protein>
    <submittedName>
        <fullName evidence="2">Uncharacterized protein</fullName>
    </submittedName>
</protein>
<evidence type="ECO:0000256" key="1">
    <source>
        <dbReference type="SAM" id="MobiDB-lite"/>
    </source>
</evidence>
<accession>A0A086Q8S8</accession>
<feature type="compositionally biased region" description="Polar residues" evidence="1">
    <location>
        <begin position="64"/>
        <end position="74"/>
    </location>
</feature>
<feature type="region of interest" description="Disordered" evidence="1">
    <location>
        <begin position="195"/>
        <end position="215"/>
    </location>
</feature>
<proteinExistence type="predicted"/>
<dbReference type="VEuPathDB" id="ToxoDB:TGVAND_289615"/>
<feature type="compositionally biased region" description="Low complexity" evidence="1">
    <location>
        <begin position="87"/>
        <end position="99"/>
    </location>
</feature>